<protein>
    <recommendedName>
        <fullName evidence="3">Glutamine amidotransferase domain-containing protein</fullName>
    </recommendedName>
</protein>
<dbReference type="Gene3D" id="3.40.50.880">
    <property type="match status" value="1"/>
</dbReference>
<proteinExistence type="predicted"/>
<dbReference type="EMBL" id="KI966390">
    <property type="protein sequence ID" value="EWC48444.1"/>
    <property type="molecule type" value="Genomic_DNA"/>
</dbReference>
<keyword evidence="2" id="KW-1185">Reference proteome</keyword>
<gene>
    <name evidence="1" type="ORF">DRE_02213</name>
</gene>
<dbReference type="OrthoDB" id="92161at2759"/>
<dbReference type="InterPro" id="IPR029062">
    <property type="entry name" value="Class_I_gatase-like"/>
</dbReference>
<name>W7HY58_9PEZI</name>
<evidence type="ECO:0000313" key="2">
    <source>
        <dbReference type="Proteomes" id="UP000024837"/>
    </source>
</evidence>
<accession>W7HY58</accession>
<dbReference type="PANTHER" id="PTHR42695">
    <property type="entry name" value="GLUTAMINE AMIDOTRANSFERASE YLR126C-RELATED"/>
    <property type="match status" value="1"/>
</dbReference>
<dbReference type="Proteomes" id="UP000024837">
    <property type="component" value="Unassembled WGS sequence"/>
</dbReference>
<evidence type="ECO:0008006" key="3">
    <source>
        <dbReference type="Google" id="ProtNLM"/>
    </source>
</evidence>
<dbReference type="GO" id="GO:0005634">
    <property type="term" value="C:nucleus"/>
    <property type="evidence" value="ECO:0007669"/>
    <property type="project" value="TreeGrafter"/>
</dbReference>
<dbReference type="InterPro" id="IPR044992">
    <property type="entry name" value="ChyE-like"/>
</dbReference>
<dbReference type="PANTHER" id="PTHR42695:SF5">
    <property type="entry name" value="GLUTAMINE AMIDOTRANSFERASE YLR126C-RELATED"/>
    <property type="match status" value="1"/>
</dbReference>
<organism evidence="1 2">
    <name type="scientific">Drechslerella stenobrocha 248</name>
    <dbReference type="NCBI Taxonomy" id="1043628"/>
    <lineage>
        <taxon>Eukaryota</taxon>
        <taxon>Fungi</taxon>
        <taxon>Dikarya</taxon>
        <taxon>Ascomycota</taxon>
        <taxon>Pezizomycotina</taxon>
        <taxon>Orbiliomycetes</taxon>
        <taxon>Orbiliales</taxon>
        <taxon>Orbiliaceae</taxon>
        <taxon>Drechslerella</taxon>
    </lineage>
</organism>
<dbReference type="AlphaFoldDB" id="W7HY58"/>
<dbReference type="HOGENOM" id="CLU_054974_0_2_1"/>
<reference evidence="1 2" key="1">
    <citation type="submission" date="2013-05" db="EMBL/GenBank/DDBJ databases">
        <title>Drechslerella stenobrocha genome reveals carnivorous origination and mechanical trapping mechanism of predatory fungi.</title>
        <authorList>
            <person name="Liu X."/>
            <person name="Zhang W."/>
            <person name="Liu K."/>
        </authorList>
    </citation>
    <scope>NUCLEOTIDE SEQUENCE [LARGE SCALE GENOMIC DNA]</scope>
    <source>
        <strain evidence="1 2">248</strain>
    </source>
</reference>
<evidence type="ECO:0000313" key="1">
    <source>
        <dbReference type="EMBL" id="EWC48444.1"/>
    </source>
</evidence>
<dbReference type="GO" id="GO:0005829">
    <property type="term" value="C:cytosol"/>
    <property type="evidence" value="ECO:0007669"/>
    <property type="project" value="TreeGrafter"/>
</dbReference>
<sequence length="262" mass="29088">MQPPLRIAVLETDTPSPAFQSKFGTYGDAVIRLLRAAATVLDPPLDPNDIIFTKWDVENHQDYYPEASDIDAILICGNQDLLPVNATDSTQWIIKLTDFTRKILLEQDRIRVIGANFGHLIVGRALGCVIDRTSWETSISTISLNDMGKKLYGADYLSMVQLHRDSLVTLPTHPFPQLPEATLDIVGETDLCAVQGLYTSRKVISLQGSPELSGDMITMLAYERVRQGHYTQEYAQDAVQRAALRNNGVAIGAAFLRFLLEP</sequence>